<dbReference type="AlphaFoldDB" id="B4R975"/>
<dbReference type="OrthoDB" id="9801421at2"/>
<dbReference type="EMBL" id="CP000747">
    <property type="protein sequence ID" value="ACG77745.1"/>
    <property type="molecule type" value="Genomic_DNA"/>
</dbReference>
<dbReference type="GO" id="GO:0005829">
    <property type="term" value="C:cytosol"/>
    <property type="evidence" value="ECO:0007669"/>
    <property type="project" value="TreeGrafter"/>
</dbReference>
<dbReference type="STRING" id="450851.PHZ_c1331"/>
<evidence type="ECO:0000256" key="2">
    <source>
        <dbReference type="ARBA" id="ARBA00022801"/>
    </source>
</evidence>
<feature type="domain" description="Peptidase S9 prolyl oligopeptidase catalytic" evidence="5">
    <location>
        <begin position="490"/>
        <end position="692"/>
    </location>
</feature>
<evidence type="ECO:0000256" key="4">
    <source>
        <dbReference type="SAM" id="SignalP"/>
    </source>
</evidence>
<accession>B4R975</accession>
<dbReference type="Proteomes" id="UP000001868">
    <property type="component" value="Chromosome"/>
</dbReference>
<sequence>MTLRLLATLFAGVFLMGAAPDDDPYAWMEEIEGSRPLEWARAENASSLPRLQNDPRYAALYADALKIATAKDRIPAVRFAGDGSLRDFWQDADHVRGIWRTTSLDSYRSGKPQWRTILDLDALAKSEGANWVWHGAACLAPEDRLCLVELSNGGKDAAVVREFDAVAGAFVEGGFVIPEAKANYAWLDRDTLVVATEWTEGDLTASGYPYIVKTLKRGQPLDQAQEVFRGQKADVSVQPMVLREPDGQVAAVIAGRGLDFFNSEYHLLTPNGPAKLDLPTKATIQGYVAGRLVVSLEQDWAEKGFKEGDLIDFDLAAVKADPARLAGTLVLRPTQSQAIEQVATTRNRLVVALYDNVKGQVLSYARQGEAWTSSRLDLPKDSSIGISSASDRDDRLILNVTGFLTPSSQWLADAASGAPERLAVMPERFDASDMKVEQLWATSKDGTRVPYFVVSKKDLKLDGSNPTLLYAYGGFLVSQTPAYAQTAGKLWLEKGGVYVVANIRGGGEFGPRWHNAGLKLNRMRVYEDFFAVSEDLIARKITSPRRLGIMGGSNGGLLMGVALTKRPELYNAVVIQVPLFDMIGYTHIGAGASWVGEYGDPAIPAERAMLMSYSPYQNLKPGQKYPRVFLETSTKDDRVHPAHARKAAARLKEYGYDYLYYENIDGGHAAAANLNERAMRQALEYTYLHQQLMD</sequence>
<dbReference type="InterPro" id="IPR002470">
    <property type="entry name" value="Peptidase_S9A"/>
</dbReference>
<keyword evidence="1" id="KW-0645">Protease</keyword>
<protein>
    <submittedName>
        <fullName evidence="7">Prolyl oligopeptidase</fullName>
    </submittedName>
</protein>
<name>B4R975_PHEZH</name>
<keyword evidence="8" id="KW-1185">Reference proteome</keyword>
<evidence type="ECO:0000259" key="5">
    <source>
        <dbReference type="Pfam" id="PF00326"/>
    </source>
</evidence>
<dbReference type="PANTHER" id="PTHR42881">
    <property type="entry name" value="PROLYL ENDOPEPTIDASE"/>
    <property type="match status" value="1"/>
</dbReference>
<dbReference type="GO" id="GO:0006508">
    <property type="term" value="P:proteolysis"/>
    <property type="evidence" value="ECO:0007669"/>
    <property type="project" value="UniProtKB-KW"/>
</dbReference>
<proteinExistence type="predicted"/>
<dbReference type="eggNOG" id="COG1505">
    <property type="taxonomic scope" value="Bacteria"/>
</dbReference>
<dbReference type="GO" id="GO:0070012">
    <property type="term" value="F:oligopeptidase activity"/>
    <property type="evidence" value="ECO:0007669"/>
    <property type="project" value="TreeGrafter"/>
</dbReference>
<dbReference type="Pfam" id="PF00326">
    <property type="entry name" value="Peptidase_S9"/>
    <property type="match status" value="1"/>
</dbReference>
<organism evidence="7 8">
    <name type="scientific">Phenylobacterium zucineum (strain HLK1)</name>
    <dbReference type="NCBI Taxonomy" id="450851"/>
    <lineage>
        <taxon>Bacteria</taxon>
        <taxon>Pseudomonadati</taxon>
        <taxon>Pseudomonadota</taxon>
        <taxon>Alphaproteobacteria</taxon>
        <taxon>Caulobacterales</taxon>
        <taxon>Caulobacteraceae</taxon>
        <taxon>Phenylobacterium</taxon>
    </lineage>
</organism>
<feature type="domain" description="Peptidase S9A N-terminal" evidence="6">
    <location>
        <begin position="23"/>
        <end position="420"/>
    </location>
</feature>
<keyword evidence="4" id="KW-0732">Signal</keyword>
<evidence type="ECO:0000259" key="6">
    <source>
        <dbReference type="Pfam" id="PF02897"/>
    </source>
</evidence>
<evidence type="ECO:0000313" key="8">
    <source>
        <dbReference type="Proteomes" id="UP000001868"/>
    </source>
</evidence>
<evidence type="ECO:0000313" key="7">
    <source>
        <dbReference type="EMBL" id="ACG77745.1"/>
    </source>
</evidence>
<keyword evidence="3" id="KW-0720">Serine protease</keyword>
<dbReference type="Gene3D" id="3.40.50.1820">
    <property type="entry name" value="alpha/beta hydrolase"/>
    <property type="match status" value="1"/>
</dbReference>
<dbReference type="InterPro" id="IPR023302">
    <property type="entry name" value="Pept_S9A_N"/>
</dbReference>
<dbReference type="HOGENOM" id="CLU_011290_4_0_5"/>
<keyword evidence="2" id="KW-0378">Hydrolase</keyword>
<dbReference type="GO" id="GO:0004252">
    <property type="term" value="F:serine-type endopeptidase activity"/>
    <property type="evidence" value="ECO:0007669"/>
    <property type="project" value="InterPro"/>
</dbReference>
<dbReference type="SUPFAM" id="SSF50993">
    <property type="entry name" value="Peptidase/esterase 'gauge' domain"/>
    <property type="match status" value="1"/>
</dbReference>
<dbReference type="KEGG" id="pzu:PHZ_c1331"/>
<evidence type="ECO:0000256" key="1">
    <source>
        <dbReference type="ARBA" id="ARBA00022670"/>
    </source>
</evidence>
<dbReference type="Gene3D" id="2.130.10.120">
    <property type="entry name" value="Prolyl oligopeptidase, N-terminal domain"/>
    <property type="match status" value="1"/>
</dbReference>
<gene>
    <name evidence="7" type="ordered locus">PHZ_c1331</name>
</gene>
<evidence type="ECO:0000256" key="3">
    <source>
        <dbReference type="ARBA" id="ARBA00022825"/>
    </source>
</evidence>
<feature type="chain" id="PRO_5002821852" evidence="4">
    <location>
        <begin position="19"/>
        <end position="694"/>
    </location>
</feature>
<dbReference type="RefSeq" id="WP_012521889.1">
    <property type="nucleotide sequence ID" value="NC_011144.1"/>
</dbReference>
<dbReference type="InterPro" id="IPR029058">
    <property type="entry name" value="AB_hydrolase_fold"/>
</dbReference>
<dbReference type="PANTHER" id="PTHR42881:SF13">
    <property type="entry name" value="PROLYL ENDOPEPTIDASE"/>
    <property type="match status" value="1"/>
</dbReference>
<dbReference type="InterPro" id="IPR051167">
    <property type="entry name" value="Prolyl_oligopep/macrocyclase"/>
</dbReference>
<dbReference type="PRINTS" id="PR00862">
    <property type="entry name" value="PROLIGOPTASE"/>
</dbReference>
<dbReference type="Pfam" id="PF02897">
    <property type="entry name" value="Peptidase_S9_N"/>
    <property type="match status" value="1"/>
</dbReference>
<reference evidence="7 8" key="1">
    <citation type="journal article" date="2008" name="BMC Genomics">
        <title>Complete genome of Phenylobacterium zucineum - a novel facultative intracellular bacterium isolated from human erythroleukemia cell line K562.</title>
        <authorList>
            <person name="Luo Y."/>
            <person name="Xu X."/>
            <person name="Ding Z."/>
            <person name="Liu Z."/>
            <person name="Zhang B."/>
            <person name="Yan Z."/>
            <person name="Sun J."/>
            <person name="Hu S."/>
            <person name="Hu X."/>
        </authorList>
    </citation>
    <scope>NUCLEOTIDE SEQUENCE [LARGE SCALE GENOMIC DNA]</scope>
    <source>
        <strain evidence="7 8">HLK1</strain>
    </source>
</reference>
<dbReference type="SUPFAM" id="SSF53474">
    <property type="entry name" value="alpha/beta-Hydrolases"/>
    <property type="match status" value="1"/>
</dbReference>
<dbReference type="InterPro" id="IPR001375">
    <property type="entry name" value="Peptidase_S9_cat"/>
</dbReference>
<feature type="signal peptide" evidence="4">
    <location>
        <begin position="1"/>
        <end position="18"/>
    </location>
</feature>